<gene>
    <name evidence="1" type="ORF">A1O9_07448</name>
</gene>
<reference evidence="1 2" key="1">
    <citation type="submission" date="2013-03" db="EMBL/GenBank/DDBJ databases">
        <title>The Genome Sequence of Exophiala aquamarina CBS 119918.</title>
        <authorList>
            <consortium name="The Broad Institute Genomics Platform"/>
            <person name="Cuomo C."/>
            <person name="de Hoog S."/>
            <person name="Gorbushina A."/>
            <person name="Walker B."/>
            <person name="Young S.K."/>
            <person name="Zeng Q."/>
            <person name="Gargeya S."/>
            <person name="Fitzgerald M."/>
            <person name="Haas B."/>
            <person name="Abouelleil A."/>
            <person name="Allen A.W."/>
            <person name="Alvarado L."/>
            <person name="Arachchi H.M."/>
            <person name="Berlin A.M."/>
            <person name="Chapman S.B."/>
            <person name="Gainer-Dewar J."/>
            <person name="Goldberg J."/>
            <person name="Griggs A."/>
            <person name="Gujja S."/>
            <person name="Hansen M."/>
            <person name="Howarth C."/>
            <person name="Imamovic A."/>
            <person name="Ireland A."/>
            <person name="Larimer J."/>
            <person name="McCowan C."/>
            <person name="Murphy C."/>
            <person name="Pearson M."/>
            <person name="Poon T.W."/>
            <person name="Priest M."/>
            <person name="Roberts A."/>
            <person name="Saif S."/>
            <person name="Shea T."/>
            <person name="Sisk P."/>
            <person name="Sykes S."/>
            <person name="Wortman J."/>
            <person name="Nusbaum C."/>
            <person name="Birren B."/>
        </authorList>
    </citation>
    <scope>NUCLEOTIDE SEQUENCE [LARGE SCALE GENOMIC DNA]</scope>
    <source>
        <strain evidence="1 2">CBS 119918</strain>
    </source>
</reference>
<proteinExistence type="predicted"/>
<evidence type="ECO:0000313" key="2">
    <source>
        <dbReference type="Proteomes" id="UP000027920"/>
    </source>
</evidence>
<comment type="caution">
    <text evidence="1">The sequence shown here is derived from an EMBL/GenBank/DDBJ whole genome shotgun (WGS) entry which is preliminary data.</text>
</comment>
<dbReference type="Proteomes" id="UP000027920">
    <property type="component" value="Unassembled WGS sequence"/>
</dbReference>
<dbReference type="GeneID" id="25282362"/>
<dbReference type="EMBL" id="AMGV01000006">
    <property type="protein sequence ID" value="KEF55868.1"/>
    <property type="molecule type" value="Genomic_DNA"/>
</dbReference>
<protein>
    <recommendedName>
        <fullName evidence="3">Amidase domain-containing protein</fullName>
    </recommendedName>
</protein>
<dbReference type="VEuPathDB" id="FungiDB:A1O9_07448"/>
<accession>A0A072P9C7</accession>
<organism evidence="1 2">
    <name type="scientific">Exophiala aquamarina CBS 119918</name>
    <dbReference type="NCBI Taxonomy" id="1182545"/>
    <lineage>
        <taxon>Eukaryota</taxon>
        <taxon>Fungi</taxon>
        <taxon>Dikarya</taxon>
        <taxon>Ascomycota</taxon>
        <taxon>Pezizomycotina</taxon>
        <taxon>Eurotiomycetes</taxon>
        <taxon>Chaetothyriomycetidae</taxon>
        <taxon>Chaetothyriales</taxon>
        <taxon>Herpotrichiellaceae</taxon>
        <taxon>Exophiala</taxon>
    </lineage>
</organism>
<evidence type="ECO:0008006" key="3">
    <source>
        <dbReference type="Google" id="ProtNLM"/>
    </source>
</evidence>
<dbReference type="STRING" id="1182545.A0A072P9C7"/>
<dbReference type="AlphaFoldDB" id="A0A072P9C7"/>
<name>A0A072P9C7_9EURO</name>
<sequence length="227" mass="24187">MVNYIHFQSGGCLKLSIVLSWIQPFTTSGPLVSKGFSLQLNSIDYFASPYPSGNISENPQDLVQYQSVHPLYPVAVLHDRVGVTGVSCLVAEWKAKDDVFQDAFANIVFVLALSMRESLSVDGQSVLALPIDPFTVAPGPYFLDATGGCLCPAYSLYDDFAGAFAASLLQAPGGTFQTLSSQIAASSTLTIGVLSRLYYTPTKEQTVAGVRIAIKDLADLAGVKTSC</sequence>
<evidence type="ECO:0000313" key="1">
    <source>
        <dbReference type="EMBL" id="KEF55868.1"/>
    </source>
</evidence>
<dbReference type="RefSeq" id="XP_013258458.1">
    <property type="nucleotide sequence ID" value="XM_013403004.1"/>
</dbReference>
<dbReference type="HOGENOM" id="CLU_1181005_0_0_1"/>
<keyword evidence="2" id="KW-1185">Reference proteome</keyword>
<dbReference type="OrthoDB" id="5423360at2759"/>